<dbReference type="Pfam" id="PF01380">
    <property type="entry name" value="SIS"/>
    <property type="match status" value="1"/>
</dbReference>
<dbReference type="PANTHER" id="PTHR30514:SF1">
    <property type="entry name" value="HTH-TYPE TRANSCRIPTIONAL REGULATOR HEXR-RELATED"/>
    <property type="match status" value="1"/>
</dbReference>
<evidence type="ECO:0000313" key="6">
    <source>
        <dbReference type="EMBL" id="GJM54867.1"/>
    </source>
</evidence>
<dbReference type="InterPro" id="IPR046348">
    <property type="entry name" value="SIS_dom_sf"/>
</dbReference>
<evidence type="ECO:0000259" key="4">
    <source>
        <dbReference type="PROSITE" id="PS51071"/>
    </source>
</evidence>
<evidence type="ECO:0000313" key="7">
    <source>
        <dbReference type="Proteomes" id="UP001055025"/>
    </source>
</evidence>
<dbReference type="PANTHER" id="PTHR30514">
    <property type="entry name" value="GLUCOKINASE"/>
    <property type="match status" value="1"/>
</dbReference>
<accession>A0AAV5B0Q3</accession>
<keyword evidence="2" id="KW-0238">DNA-binding</keyword>
<dbReference type="Gene3D" id="1.10.10.10">
    <property type="entry name" value="Winged helix-like DNA-binding domain superfamily/Winged helix DNA-binding domain"/>
    <property type="match status" value="1"/>
</dbReference>
<dbReference type="InterPro" id="IPR000281">
    <property type="entry name" value="HTH_RpiR"/>
</dbReference>
<dbReference type="SUPFAM" id="SSF53697">
    <property type="entry name" value="SIS domain"/>
    <property type="match status" value="1"/>
</dbReference>
<dbReference type="PROSITE" id="PS51464">
    <property type="entry name" value="SIS"/>
    <property type="match status" value="1"/>
</dbReference>
<evidence type="ECO:0000256" key="1">
    <source>
        <dbReference type="ARBA" id="ARBA00023015"/>
    </source>
</evidence>
<dbReference type="RefSeq" id="WP_135978704.1">
    <property type="nucleotide sequence ID" value="NZ_BQKC01000001.1"/>
</dbReference>
<dbReference type="EMBL" id="BQKC01000001">
    <property type="protein sequence ID" value="GJM54867.1"/>
    <property type="molecule type" value="Genomic_DNA"/>
</dbReference>
<keyword evidence="3" id="KW-0804">Transcription</keyword>
<dbReference type="Proteomes" id="UP001055025">
    <property type="component" value="Unassembled WGS sequence"/>
</dbReference>
<feature type="domain" description="HTH rpiR-type" evidence="4">
    <location>
        <begin position="4"/>
        <end position="80"/>
    </location>
</feature>
<dbReference type="GO" id="GO:0003677">
    <property type="term" value="F:DNA binding"/>
    <property type="evidence" value="ECO:0007669"/>
    <property type="project" value="UniProtKB-KW"/>
</dbReference>
<dbReference type="SUPFAM" id="SSF46689">
    <property type="entry name" value="Homeodomain-like"/>
    <property type="match status" value="1"/>
</dbReference>
<protein>
    <submittedName>
        <fullName evidence="6">HTH-type transcriptional regulator</fullName>
    </submittedName>
</protein>
<organism evidence="6 7">
    <name type="scientific">Granulimonas faecalis</name>
    <dbReference type="NCBI Taxonomy" id="2894155"/>
    <lineage>
        <taxon>Bacteria</taxon>
        <taxon>Bacillati</taxon>
        <taxon>Actinomycetota</taxon>
        <taxon>Coriobacteriia</taxon>
        <taxon>Coriobacteriales</taxon>
        <taxon>Kribbibacteriaceae</taxon>
        <taxon>Granulimonas</taxon>
    </lineage>
</organism>
<dbReference type="CDD" id="cd05013">
    <property type="entry name" value="SIS_RpiR"/>
    <property type="match status" value="1"/>
</dbReference>
<dbReference type="GO" id="GO:0003700">
    <property type="term" value="F:DNA-binding transcription factor activity"/>
    <property type="evidence" value="ECO:0007669"/>
    <property type="project" value="InterPro"/>
</dbReference>
<feature type="domain" description="SIS" evidence="5">
    <location>
        <begin position="127"/>
        <end position="268"/>
    </location>
</feature>
<name>A0AAV5B0Q3_9ACTN</name>
<evidence type="ECO:0000256" key="3">
    <source>
        <dbReference type="ARBA" id="ARBA00023163"/>
    </source>
</evidence>
<reference evidence="6" key="1">
    <citation type="journal article" date="2022" name="Int. J. Syst. Evol. Microbiol.">
        <title>Granulimonas faecalis gen. nov., sp. nov., and Leptogranulimonas caecicola gen. nov., sp. nov., novel lactate-producing Atopobiaceae bacteria isolated from mouse intestines, and an emended description of the family Atopobiaceae.</title>
        <authorList>
            <person name="Morinaga K."/>
            <person name="Kusada H."/>
            <person name="Sakamoto S."/>
            <person name="Murakami T."/>
            <person name="Toyoda A."/>
            <person name="Mori H."/>
            <person name="Meng X.Y."/>
            <person name="Takashino M."/>
            <person name="Murotomi K."/>
            <person name="Tamaki H."/>
        </authorList>
    </citation>
    <scope>NUCLEOTIDE SEQUENCE</scope>
    <source>
        <strain evidence="6">OPF53</strain>
    </source>
</reference>
<dbReference type="PROSITE" id="PS51071">
    <property type="entry name" value="HTH_RPIR"/>
    <property type="match status" value="1"/>
</dbReference>
<keyword evidence="7" id="KW-1185">Reference proteome</keyword>
<comment type="caution">
    <text evidence="6">The sequence shown here is derived from an EMBL/GenBank/DDBJ whole genome shotgun (WGS) entry which is preliminary data.</text>
</comment>
<dbReference type="Gene3D" id="3.40.50.10490">
    <property type="entry name" value="Glucose-6-phosphate isomerase like protein, domain 1"/>
    <property type="match status" value="1"/>
</dbReference>
<dbReference type="InterPro" id="IPR047640">
    <property type="entry name" value="RpiR-like"/>
</dbReference>
<dbReference type="InterPro" id="IPR009057">
    <property type="entry name" value="Homeodomain-like_sf"/>
</dbReference>
<dbReference type="GO" id="GO:1901135">
    <property type="term" value="P:carbohydrate derivative metabolic process"/>
    <property type="evidence" value="ECO:0007669"/>
    <property type="project" value="InterPro"/>
</dbReference>
<dbReference type="InterPro" id="IPR036388">
    <property type="entry name" value="WH-like_DNA-bd_sf"/>
</dbReference>
<dbReference type="Pfam" id="PF01418">
    <property type="entry name" value="HTH_6"/>
    <property type="match status" value="1"/>
</dbReference>
<evidence type="ECO:0000256" key="2">
    <source>
        <dbReference type="ARBA" id="ARBA00023125"/>
    </source>
</evidence>
<gene>
    <name evidence="6" type="ORF">ATOP_05220</name>
</gene>
<dbReference type="GO" id="GO:0097367">
    <property type="term" value="F:carbohydrate derivative binding"/>
    <property type="evidence" value="ECO:0007669"/>
    <property type="project" value="InterPro"/>
</dbReference>
<dbReference type="AlphaFoldDB" id="A0AAV5B0Q3"/>
<keyword evidence="1" id="KW-0805">Transcription regulation</keyword>
<dbReference type="InterPro" id="IPR001347">
    <property type="entry name" value="SIS_dom"/>
</dbReference>
<evidence type="ECO:0000259" key="5">
    <source>
        <dbReference type="PROSITE" id="PS51464"/>
    </source>
</evidence>
<dbReference type="InterPro" id="IPR035472">
    <property type="entry name" value="RpiR-like_SIS"/>
</dbReference>
<proteinExistence type="predicted"/>
<sequence length="287" mass="30671">MEISGTNFKLEEYLRYASPAEAPVIEYVVGDVERAAGLTVRSLAEATGASVSTIMRLVHKLGYRGYRDFQQALIYDLAVRRRSARASMGDVGRSDSTRSVIHKLSSRTVHALDATAVALDVSAVDRAAYLVGHAKNVVLFGMGASQIVAEDLGLKLLRANIPCTCNADWHAQLLAAKNIGPDDVAVAFSYSGETREVVECARRCKEAGAPVISVTAAVSGHGLLPYTDVALCVAASEHGLRSGAMASRIAQLHVVDILFTVVALRDYDAASQRFAGNYHHKALGEAE</sequence>